<keyword evidence="8" id="KW-0665">Pyrimidine biosynthesis</keyword>
<feature type="region of interest" description="CPSase" evidence="8">
    <location>
        <begin position="1"/>
        <end position="169"/>
    </location>
</feature>
<feature type="binding site" evidence="8">
    <location>
        <position position="289"/>
    </location>
    <ligand>
        <name>L-glutamine</name>
        <dbReference type="ChEBI" id="CHEBI:58359"/>
    </ligand>
</feature>
<comment type="catalytic activity">
    <reaction evidence="8">
        <text>L-glutamine + H2O = L-glutamate + NH4(+)</text>
        <dbReference type="Rhea" id="RHEA:15889"/>
        <dbReference type="ChEBI" id="CHEBI:15377"/>
        <dbReference type="ChEBI" id="CHEBI:28938"/>
        <dbReference type="ChEBI" id="CHEBI:29985"/>
        <dbReference type="ChEBI" id="CHEBI:58359"/>
    </reaction>
</comment>
<dbReference type="InterPro" id="IPR002474">
    <property type="entry name" value="CarbamoylP_synth_ssu_N"/>
</dbReference>
<feature type="active site" evidence="8">
    <location>
        <position position="327"/>
    </location>
</feature>
<dbReference type="RefSeq" id="WP_215635130.1">
    <property type="nucleotide sequence ID" value="NZ_BAAACO010000007.1"/>
</dbReference>
<dbReference type="PANTHER" id="PTHR43418">
    <property type="entry name" value="MULTIFUNCTIONAL TRYPTOPHAN BIOSYNTHESIS PROTEIN-RELATED"/>
    <property type="match status" value="1"/>
</dbReference>
<feature type="binding site" evidence="8">
    <location>
        <position position="287"/>
    </location>
    <ligand>
        <name>L-glutamine</name>
        <dbReference type="ChEBI" id="CHEBI:58359"/>
    </ligand>
</feature>
<feature type="active site" description="Nucleophile" evidence="8">
    <location>
        <position position="245"/>
    </location>
</feature>
<dbReference type="InterPro" id="IPR036480">
    <property type="entry name" value="CarbP_synth_ssu_N_sf"/>
</dbReference>
<feature type="binding site" evidence="8">
    <location>
        <position position="290"/>
    </location>
    <ligand>
        <name>L-glutamine</name>
        <dbReference type="ChEBI" id="CHEBI:58359"/>
    </ligand>
</feature>
<gene>
    <name evidence="8 10" type="primary">carA</name>
    <name evidence="10" type="ORF">GCM10008916_27900</name>
</gene>
<dbReference type="Pfam" id="PF00117">
    <property type="entry name" value="GATase"/>
    <property type="match status" value="1"/>
</dbReference>
<dbReference type="SUPFAM" id="SSF52317">
    <property type="entry name" value="Class I glutamine amidotransferase-like"/>
    <property type="match status" value="1"/>
</dbReference>
<dbReference type="PROSITE" id="PS51273">
    <property type="entry name" value="GATASE_TYPE_1"/>
    <property type="match status" value="1"/>
</dbReference>
<evidence type="ECO:0000256" key="8">
    <source>
        <dbReference type="HAMAP-Rule" id="MF_01209"/>
    </source>
</evidence>
<feature type="binding site" evidence="8">
    <location>
        <position position="45"/>
    </location>
    <ligand>
        <name>L-glutamine</name>
        <dbReference type="ChEBI" id="CHEBI:58359"/>
    </ligand>
</feature>
<feature type="binding site" evidence="8">
    <location>
        <position position="218"/>
    </location>
    <ligand>
        <name>L-glutamine</name>
        <dbReference type="ChEBI" id="CHEBI:58359"/>
    </ligand>
</feature>
<comment type="caution">
    <text evidence="10">The sequence shown here is derived from an EMBL/GenBank/DDBJ whole genome shotgun (WGS) entry which is preliminary data.</text>
</comment>
<dbReference type="NCBIfam" id="NF009475">
    <property type="entry name" value="PRK12838.1"/>
    <property type="match status" value="1"/>
</dbReference>
<evidence type="ECO:0000313" key="10">
    <source>
        <dbReference type="EMBL" id="GAA0860552.1"/>
    </source>
</evidence>
<comment type="pathway">
    <text evidence="8">Pyrimidine metabolism; UMP biosynthesis via de novo pathway; (S)-dihydroorotate from bicarbonate: step 1/3.</text>
</comment>
<proteinExistence type="inferred from homology"/>
<feature type="binding site" evidence="8">
    <location>
        <position position="249"/>
    </location>
    <ligand>
        <name>L-glutamine</name>
        <dbReference type="ChEBI" id="CHEBI:58359"/>
    </ligand>
</feature>
<feature type="binding site" evidence="8">
    <location>
        <position position="246"/>
    </location>
    <ligand>
        <name>L-glutamine</name>
        <dbReference type="ChEBI" id="CHEBI:58359"/>
    </ligand>
</feature>
<feature type="active site" evidence="8">
    <location>
        <position position="329"/>
    </location>
</feature>
<evidence type="ECO:0000256" key="3">
    <source>
        <dbReference type="ARBA" id="ARBA00022598"/>
    </source>
</evidence>
<keyword evidence="6 8" id="KW-0315">Glutamine amidotransferase</keyword>
<name>A0ABN1LUM5_9CLOT</name>
<dbReference type="EMBL" id="BAAACO010000007">
    <property type="protein sequence ID" value="GAA0860552.1"/>
    <property type="molecule type" value="Genomic_DNA"/>
</dbReference>
<dbReference type="NCBIfam" id="TIGR01368">
    <property type="entry name" value="CPSaseIIsmall"/>
    <property type="match status" value="1"/>
</dbReference>
<keyword evidence="4 8" id="KW-0547">Nucleotide-binding</keyword>
<dbReference type="PRINTS" id="PR00096">
    <property type="entry name" value="GATASE"/>
</dbReference>
<dbReference type="CDD" id="cd01744">
    <property type="entry name" value="GATase1_CPSase"/>
    <property type="match status" value="1"/>
</dbReference>
<evidence type="ECO:0000313" key="11">
    <source>
        <dbReference type="Proteomes" id="UP001501764"/>
    </source>
</evidence>
<evidence type="ECO:0000259" key="9">
    <source>
        <dbReference type="SMART" id="SM01097"/>
    </source>
</evidence>
<comment type="subunit">
    <text evidence="8">Composed of two chains; the small (or glutamine) chain promotes the hydrolysis of glutamine to ammonia, which is used by the large (or ammonia) chain to synthesize carbamoyl phosphate. Tetramer of heterodimers (alpha,beta)4.</text>
</comment>
<evidence type="ECO:0000256" key="5">
    <source>
        <dbReference type="ARBA" id="ARBA00022840"/>
    </source>
</evidence>
<keyword evidence="3 8" id="KW-0436">Ligase</keyword>
<dbReference type="PRINTS" id="PR00099">
    <property type="entry name" value="CPSGATASE"/>
</dbReference>
<keyword evidence="8" id="KW-0055">Arginine biosynthesis</keyword>
<dbReference type="SUPFAM" id="SSF52021">
    <property type="entry name" value="Carbamoyl phosphate synthetase, small subunit N-terminal domain"/>
    <property type="match status" value="1"/>
</dbReference>
<sequence>MKAKLILENGMIFEGKSFGYLGESVGEVVFTTGMTGYQEVLTDPSYYGQIVTMTYPLIGNYGINLDDMESNKPQVKGFIVREKCNIPNNFRCEMNLDDYLKQNKIVGIEGIDTRALTKILRNNGTMKGIITLDHSQLSEVKKEIEAFSNKDAVSNVTRDNIYEIDGEGKHVAIIDYGIKNNILNCFKKRGCKITVFPSNVTAEEVLNINPDLVFLSNGPGDPEDLEKEIENIKKIIGKKPIVGICLGHQLLALSLGGSTTKLKFGHRGCNHPVKDLETGRVHITSQNHGYVVNEVPEDVEITHVNINDGTVEGLKHKTMPVYSVQFHPEASAGPKDSEYIFDRFLSYAL</sequence>
<keyword evidence="5 8" id="KW-0067">ATP-binding</keyword>
<dbReference type="InterPro" id="IPR017926">
    <property type="entry name" value="GATASE"/>
</dbReference>
<keyword evidence="11" id="KW-1185">Reference proteome</keyword>
<evidence type="ECO:0000256" key="7">
    <source>
        <dbReference type="ARBA" id="ARBA00048816"/>
    </source>
</evidence>
<feature type="binding site" evidence="8">
    <location>
        <position position="220"/>
    </location>
    <ligand>
        <name>L-glutamine</name>
        <dbReference type="ChEBI" id="CHEBI:58359"/>
    </ligand>
</feature>
<reference evidence="10 11" key="1">
    <citation type="journal article" date="2019" name="Int. J. Syst. Evol. Microbiol.">
        <title>The Global Catalogue of Microorganisms (GCM) 10K type strain sequencing project: providing services to taxonomists for standard genome sequencing and annotation.</title>
        <authorList>
            <consortium name="The Broad Institute Genomics Platform"/>
            <consortium name="The Broad Institute Genome Sequencing Center for Infectious Disease"/>
            <person name="Wu L."/>
            <person name="Ma J."/>
        </authorList>
    </citation>
    <scope>NUCLEOTIDE SEQUENCE [LARGE SCALE GENOMIC DNA]</scope>
    <source>
        <strain evidence="10 11">JCM 6485</strain>
    </source>
</reference>
<dbReference type="InterPro" id="IPR006274">
    <property type="entry name" value="CarbamoylP_synth_ssu"/>
</dbReference>
<evidence type="ECO:0000256" key="4">
    <source>
        <dbReference type="ARBA" id="ARBA00022741"/>
    </source>
</evidence>
<evidence type="ECO:0000256" key="1">
    <source>
        <dbReference type="ARBA" id="ARBA00005077"/>
    </source>
</evidence>
<comment type="function">
    <text evidence="8">Small subunit of the glutamine-dependent carbamoyl phosphate synthetase (CPSase). CPSase catalyzes the formation of carbamoyl phosphate from the ammonia moiety of glutamine, carbonate, and phosphate donated by ATP, constituting the first step of 2 biosynthetic pathways, one leading to arginine and/or urea and the other to pyrimidine nucleotides. The small subunit (glutamine amidotransferase) binds and cleaves glutamine to supply the large subunit with the substrate ammonia.</text>
</comment>
<dbReference type="SMART" id="SM01097">
    <property type="entry name" value="CPSase_sm_chain"/>
    <property type="match status" value="1"/>
</dbReference>
<dbReference type="PANTHER" id="PTHR43418:SF7">
    <property type="entry name" value="CARBAMOYL-PHOSPHATE SYNTHASE SMALL CHAIN"/>
    <property type="match status" value="1"/>
</dbReference>
<keyword evidence="8" id="KW-0028">Amino-acid biosynthesis</keyword>
<accession>A0ABN1LUM5</accession>
<dbReference type="InterPro" id="IPR050472">
    <property type="entry name" value="Anth_synth/Amidotransfase"/>
</dbReference>
<dbReference type="EC" id="6.3.5.5" evidence="8"/>
<evidence type="ECO:0000256" key="6">
    <source>
        <dbReference type="ARBA" id="ARBA00022962"/>
    </source>
</evidence>
<dbReference type="Proteomes" id="UP001501764">
    <property type="component" value="Unassembled WGS sequence"/>
</dbReference>
<dbReference type="Gene3D" id="3.40.50.880">
    <property type="match status" value="1"/>
</dbReference>
<comment type="catalytic activity">
    <reaction evidence="7 8">
        <text>hydrogencarbonate + L-glutamine + 2 ATP + H2O = carbamoyl phosphate + L-glutamate + 2 ADP + phosphate + 2 H(+)</text>
        <dbReference type="Rhea" id="RHEA:18633"/>
        <dbReference type="ChEBI" id="CHEBI:15377"/>
        <dbReference type="ChEBI" id="CHEBI:15378"/>
        <dbReference type="ChEBI" id="CHEBI:17544"/>
        <dbReference type="ChEBI" id="CHEBI:29985"/>
        <dbReference type="ChEBI" id="CHEBI:30616"/>
        <dbReference type="ChEBI" id="CHEBI:43474"/>
        <dbReference type="ChEBI" id="CHEBI:58228"/>
        <dbReference type="ChEBI" id="CHEBI:58359"/>
        <dbReference type="ChEBI" id="CHEBI:456216"/>
        <dbReference type="EC" id="6.3.5.5"/>
    </reaction>
</comment>
<dbReference type="Pfam" id="PF00988">
    <property type="entry name" value="CPSase_sm_chain"/>
    <property type="match status" value="1"/>
</dbReference>
<protein>
    <recommendedName>
        <fullName evidence="8">Carbamoyl phosphate synthase small chain</fullName>
        <ecNumber evidence="8">6.3.5.5</ecNumber>
    </recommendedName>
    <alternativeName>
        <fullName evidence="8">Carbamoyl phosphate synthetase glutamine chain</fullName>
    </alternativeName>
</protein>
<feature type="domain" description="Carbamoyl-phosphate synthase small subunit N-terminal" evidence="9">
    <location>
        <begin position="1"/>
        <end position="131"/>
    </location>
</feature>
<comment type="pathway">
    <text evidence="1 8">Amino-acid biosynthesis; L-arginine biosynthesis; carbamoyl phosphate from bicarbonate: step 1/1.</text>
</comment>
<dbReference type="PRINTS" id="PR00097">
    <property type="entry name" value="ANTSNTHASEII"/>
</dbReference>
<organism evidence="10 11">
    <name type="scientific">Clostridium nitritogenes</name>
    <dbReference type="NCBI Taxonomy" id="83340"/>
    <lineage>
        <taxon>Bacteria</taxon>
        <taxon>Bacillati</taxon>
        <taxon>Bacillota</taxon>
        <taxon>Clostridia</taxon>
        <taxon>Eubacteriales</taxon>
        <taxon>Clostridiaceae</taxon>
        <taxon>Clostridium</taxon>
    </lineage>
</organism>
<comment type="similarity">
    <text evidence="2 8">Belongs to the CarA family.</text>
</comment>
<evidence type="ECO:0000256" key="2">
    <source>
        <dbReference type="ARBA" id="ARBA00007800"/>
    </source>
</evidence>
<dbReference type="InterPro" id="IPR035686">
    <property type="entry name" value="CPSase_GATase1"/>
</dbReference>
<dbReference type="Gene3D" id="3.50.30.20">
    <property type="entry name" value="Carbamoyl-phosphate synthase small subunit, N-terminal domain"/>
    <property type="match status" value="1"/>
</dbReference>
<dbReference type="HAMAP" id="MF_01209">
    <property type="entry name" value="CPSase_S_chain"/>
    <property type="match status" value="1"/>
</dbReference>
<dbReference type="InterPro" id="IPR029062">
    <property type="entry name" value="Class_I_gatase-like"/>
</dbReference>